<gene>
    <name evidence="8" type="ORF">COHA_004888</name>
</gene>
<dbReference type="GO" id="GO:0042791">
    <property type="term" value="P:5S class rRNA transcription by RNA polymerase III"/>
    <property type="evidence" value="ECO:0007669"/>
    <property type="project" value="TreeGrafter"/>
</dbReference>
<feature type="compositionally biased region" description="Low complexity" evidence="6">
    <location>
        <begin position="459"/>
        <end position="477"/>
    </location>
</feature>
<dbReference type="PANTHER" id="PTHR15180:SF1">
    <property type="entry name" value="GENERAL TRANSCRIPTION FACTOR 3C POLYPEPTIDE 1"/>
    <property type="match status" value="1"/>
</dbReference>
<evidence type="ECO:0000313" key="8">
    <source>
        <dbReference type="EMBL" id="KAI7841495.1"/>
    </source>
</evidence>
<feature type="region of interest" description="Disordered" evidence="6">
    <location>
        <begin position="305"/>
        <end position="332"/>
    </location>
</feature>
<dbReference type="SMART" id="SM00062">
    <property type="entry name" value="PBPb"/>
    <property type="match status" value="1"/>
</dbReference>
<organism evidence="8 9">
    <name type="scientific">Chlorella ohadii</name>
    <dbReference type="NCBI Taxonomy" id="2649997"/>
    <lineage>
        <taxon>Eukaryota</taxon>
        <taxon>Viridiplantae</taxon>
        <taxon>Chlorophyta</taxon>
        <taxon>core chlorophytes</taxon>
        <taxon>Trebouxiophyceae</taxon>
        <taxon>Chlorellales</taxon>
        <taxon>Chlorellaceae</taxon>
        <taxon>Chlorella clade</taxon>
        <taxon>Chlorella</taxon>
    </lineage>
</organism>
<keyword evidence="2" id="KW-0597">Phosphoprotein</keyword>
<dbReference type="Pfam" id="PF24657">
    <property type="entry name" value="DUF7646"/>
    <property type="match status" value="1"/>
</dbReference>
<feature type="compositionally biased region" description="Low complexity" evidence="6">
    <location>
        <begin position="1250"/>
        <end position="1279"/>
    </location>
</feature>
<dbReference type="GO" id="GO:0003677">
    <property type="term" value="F:DNA binding"/>
    <property type="evidence" value="ECO:0007669"/>
    <property type="project" value="UniProtKB-KW"/>
</dbReference>
<comment type="caution">
    <text evidence="8">The sequence shown here is derived from an EMBL/GenBank/DDBJ whole genome shotgun (WGS) entry which is preliminary data.</text>
</comment>
<reference evidence="8" key="1">
    <citation type="submission" date="2020-11" db="EMBL/GenBank/DDBJ databases">
        <title>Chlorella ohadii genome sequencing and assembly.</title>
        <authorList>
            <person name="Murik O."/>
            <person name="Treves H."/>
            <person name="Kedem I."/>
            <person name="Shotland Y."/>
            <person name="Kaplan A."/>
        </authorList>
    </citation>
    <scope>NUCLEOTIDE SEQUENCE</scope>
    <source>
        <strain evidence="8">1</strain>
    </source>
</reference>
<evidence type="ECO:0000256" key="3">
    <source>
        <dbReference type="ARBA" id="ARBA00023125"/>
    </source>
</evidence>
<feature type="region of interest" description="Disordered" evidence="6">
    <location>
        <begin position="1103"/>
        <end position="1129"/>
    </location>
</feature>
<dbReference type="Pfam" id="PF00497">
    <property type="entry name" value="SBP_bac_3"/>
    <property type="match status" value="1"/>
</dbReference>
<dbReference type="Pfam" id="PF04182">
    <property type="entry name" value="B-block_TFIIIC"/>
    <property type="match status" value="1"/>
</dbReference>
<dbReference type="SUPFAM" id="SSF46785">
    <property type="entry name" value="Winged helix' DNA-binding domain"/>
    <property type="match status" value="1"/>
</dbReference>
<evidence type="ECO:0000256" key="6">
    <source>
        <dbReference type="SAM" id="MobiDB-lite"/>
    </source>
</evidence>
<dbReference type="Pfam" id="PF24101">
    <property type="entry name" value="WHD_GTF3C1"/>
    <property type="match status" value="1"/>
</dbReference>
<evidence type="ECO:0000256" key="1">
    <source>
        <dbReference type="ARBA" id="ARBA00004123"/>
    </source>
</evidence>
<dbReference type="GO" id="GO:0000127">
    <property type="term" value="C:transcription factor TFIIIC complex"/>
    <property type="evidence" value="ECO:0007669"/>
    <property type="project" value="InterPro"/>
</dbReference>
<dbReference type="InterPro" id="IPR056020">
    <property type="entry name" value="DUF7599"/>
</dbReference>
<protein>
    <recommendedName>
        <fullName evidence="7">Solute-binding protein family 3/N-terminal domain-containing protein</fullName>
    </recommendedName>
</protein>
<feature type="compositionally biased region" description="Acidic residues" evidence="6">
    <location>
        <begin position="307"/>
        <end position="322"/>
    </location>
</feature>
<feature type="compositionally biased region" description="Low complexity" evidence="6">
    <location>
        <begin position="1117"/>
        <end position="1129"/>
    </location>
</feature>
<keyword evidence="3" id="KW-0238">DNA-binding</keyword>
<dbReference type="Pfam" id="PF23704">
    <property type="entry name" value="WHD_GTF3C1_N"/>
    <property type="match status" value="1"/>
</dbReference>
<dbReference type="InterPro" id="IPR036390">
    <property type="entry name" value="WH_DNA-bd_sf"/>
</dbReference>
<dbReference type="InterPro" id="IPR056063">
    <property type="entry name" value="DUF7646"/>
</dbReference>
<evidence type="ECO:0000259" key="7">
    <source>
        <dbReference type="SMART" id="SM00062"/>
    </source>
</evidence>
<feature type="domain" description="Solute-binding protein family 3/N-terminal" evidence="7">
    <location>
        <begin position="1820"/>
        <end position="2041"/>
    </location>
</feature>
<feature type="region of interest" description="Disordered" evidence="6">
    <location>
        <begin position="1250"/>
        <end position="1328"/>
    </location>
</feature>
<dbReference type="SUPFAM" id="SSF53850">
    <property type="entry name" value="Periplasmic binding protein-like II"/>
    <property type="match status" value="1"/>
</dbReference>
<dbReference type="InterPro" id="IPR056428">
    <property type="entry name" value="WH_GTF3C1"/>
</dbReference>
<dbReference type="GO" id="GO:0006384">
    <property type="term" value="P:transcription initiation at RNA polymerase III promoter"/>
    <property type="evidence" value="ECO:0007669"/>
    <property type="project" value="InterPro"/>
</dbReference>
<keyword evidence="4" id="KW-0804">Transcription</keyword>
<feature type="compositionally biased region" description="Acidic residues" evidence="6">
    <location>
        <begin position="478"/>
        <end position="494"/>
    </location>
</feature>
<evidence type="ECO:0000256" key="2">
    <source>
        <dbReference type="ARBA" id="ARBA00022553"/>
    </source>
</evidence>
<evidence type="ECO:0000256" key="4">
    <source>
        <dbReference type="ARBA" id="ARBA00023163"/>
    </source>
</evidence>
<dbReference type="InterPro" id="IPR036388">
    <property type="entry name" value="WH-like_DNA-bd_sf"/>
</dbReference>
<dbReference type="InterPro" id="IPR001638">
    <property type="entry name" value="Solute-binding_3/MltF_N"/>
</dbReference>
<evidence type="ECO:0000313" key="9">
    <source>
        <dbReference type="Proteomes" id="UP001205105"/>
    </source>
</evidence>
<name>A0AAD5DPA7_9CHLO</name>
<feature type="compositionally biased region" description="Gly residues" evidence="6">
    <location>
        <begin position="448"/>
        <end position="458"/>
    </location>
</feature>
<dbReference type="Gene3D" id="3.40.190.10">
    <property type="entry name" value="Periplasmic binding protein-like II"/>
    <property type="match status" value="2"/>
</dbReference>
<sequence>MEALASAAVEQVALAPDGLPVAALWDALAEAAAEEGVELGLPAVRAALWRRLSTEPGLRAALPPSGGSEGRRLRFSRDAELESPEAAEAAGVALTACRELQDAAVGLHDSQLTRFAISDTQRKALGLIGAAGRRGALQNDLAAALGTENRNFFYVVKVLEQRGLVVKHPLVIKRQGGQSNHVQTNLVHLARFAPPNLGRGARMTDGKSSAHGGAPGLQPLGEDEVAVLDDASHFRRICAQLEACPGQQANESELKAVLGFRGQRGHRVWRRVKPALAKKGNIEEILARTETDKAIKLIKLIKPWTEESSDEEGSEEEAEEGGDGAAGGPPVGQQLAELTIDRQLLRMLVAAGPAGVSTNDIGDRLGLNMKRNEPRMKEAEARFGVRRSAINKGRVMTSLYAAPDELLRQFQGAVAPLRPDAGWLGAVIDAIEAGLDEGEEFPWPPGERAGGALVGAGGAERQAAGDGAPQQQQQQGQEGEEGEEGEETEDEETEQQQRQQQQQQEQQQQQAAGELAAAAAESRPQSALGGDGEAAAVAADGAVKARTRKLAQNYTLAAERRYAQVLEALQTAGFLMASEMPQYLKERAEADGEERPTKPDRKTCDRIMERGRAEGTLQILTITFPAAKYGGLMQRSHTVLAPPGQAADEAFVEQVYQHYEAFKRRVHGGNTLRSQADREEALGKDLPVVAVGTLLPRAGGEGEDGAGGAGALVHPRNLTAQLLAANGFSPHRQARLKLVHAAACRLAWLGGGPAAAQSAAALAGSQGGKVFVATPMPGAEPGSRSTLDIQQVDLSQEAAIAGRIFTARDVWDALSVADFLVALGSVSTDAAMLGQLVASGRTMGQLSVEETEAACGGAAECPRAHARLMQLLDLGHRMGLLSTGKFRGIGLLECIVQRAQQPLEARRFSARVCQFVKPNGQPNDGTAAALLCLQFLATRHGSGKADIANTPLGRCFPFDRAPEASLERAYTHRSSVTDDQMATLAAYLAGEGPRSLTAARCRQVAAQLQLPYESVLTYARELERPTQRLGRLTVDHARLRRDRLLAATQAEPVDENNPIERRRAAQRRYYARKRLEKLTAQHPEGIPPELLDVQTRAGYFGSTTAGRKKAGKRKSRGSGAAVLQADSEAASSEGEEEVWVDHSALLPQPLRQERKKKWHAWEDRELLTAWAGWLAVTGPGRMLLWRVVPGRPQGLRHATLKRRLQQLQRSERLGPLVDRIQARALRAHALFLQHRAAVLAAHGVVAQPPAAGAAGEPAAEAGQQQQQQQEQEQEQAAAAGEKRKAAGGDAVDGEPAAKRQRAGGEEAGEAAEGAAEAAPVPLPPDADVEGSLRMLRTLLPPDIARQLRKGRLPEVTALLRQLAELTEQVVAAAPKQFKKKVSQAAAGGGTAAAAGARPGPAVTAAMALAESLLYLGAETGMLGTGFETALTGRFAPADIWQAFELLQRQGALVPSASRARQDFQLTDRWRAQLQSLGFPPSLFGEAASFAAALQQHRKIDISAAAEDPAAPTDALASPSAADASQSGELRGGTVAELLGKMAAGRLVLKTHRVKATPKLSAAAAAAADAGEGSAIEQHTAELEFRIPLRAEGAPGEGQQAAQQAQQQEAQLQQWRSTMASEVFRLAQAQGLPRSGSLQPCLDVPVRPWVDHHGRLNSQLWAALARKALAAAARQPGLLEEAFLEELSVLSLSVPCLIKRAERLHYHVPSFSEGLPEEAFLEELSVLAPQHARELLRILEGAGLLRVTTLPPSSTGLGNAFGSGGGSSGSSVLAACFAAAPATGSGHAFTAATMRTALLIVTLALALGPSHIAAADAAGAAKKVGVFSMFPFAYKGADGKLTGFDVAVASKACELAGLQCEMLEIATLAERIPKLLDNSVDILFSTLTKTDERAKQVLFVAPNYYSAGSSLFALKDKAAAASEWSGLKGKKVCSLASFYLNDSLKSKWGVELVEAADTAGLVDKLVAGDCIAAVSDSTDLGLIKLGKDKGATIVATDAPAQDVAPYAAAVRPADQELAVKLSGALAQGMLSAGNSSAIFSVENEYVLGNGGEPAPFLADLADAITYMVPRA</sequence>
<dbReference type="Gene3D" id="1.10.10.10">
    <property type="entry name" value="Winged helix-like DNA-binding domain superfamily/Winged helix DNA-binding domain"/>
    <property type="match status" value="1"/>
</dbReference>
<comment type="subcellular location">
    <subcellularLocation>
        <location evidence="1">Nucleus</location>
    </subcellularLocation>
</comment>
<dbReference type="EMBL" id="JADXDR010000063">
    <property type="protein sequence ID" value="KAI7841495.1"/>
    <property type="molecule type" value="Genomic_DNA"/>
</dbReference>
<accession>A0AAD5DPA7</accession>
<feature type="region of interest" description="Disordered" evidence="6">
    <location>
        <begin position="437"/>
        <end position="532"/>
    </location>
</feature>
<feature type="region of interest" description="Disordered" evidence="6">
    <location>
        <begin position="1509"/>
        <end position="1528"/>
    </location>
</feature>
<dbReference type="Proteomes" id="UP001205105">
    <property type="component" value="Unassembled WGS sequence"/>
</dbReference>
<dbReference type="GO" id="GO:0005634">
    <property type="term" value="C:nucleus"/>
    <property type="evidence" value="ECO:0007669"/>
    <property type="project" value="UniProtKB-SubCell"/>
</dbReference>
<evidence type="ECO:0000256" key="5">
    <source>
        <dbReference type="ARBA" id="ARBA00023242"/>
    </source>
</evidence>
<dbReference type="PANTHER" id="PTHR15180">
    <property type="entry name" value="GENERAL TRANSCRIPTION FACTOR 3C POLYPEPTIDE 1"/>
    <property type="match status" value="1"/>
</dbReference>
<feature type="compositionally biased region" description="Low complexity" evidence="6">
    <location>
        <begin position="496"/>
        <end position="532"/>
    </location>
</feature>
<dbReference type="InterPro" id="IPR007309">
    <property type="entry name" value="TFIIIC_Bblock-bd"/>
</dbReference>
<feature type="compositionally biased region" description="Low complexity" evidence="6">
    <location>
        <begin position="1509"/>
        <end position="1524"/>
    </location>
</feature>
<keyword evidence="5" id="KW-0539">Nucleus</keyword>
<keyword evidence="9" id="KW-1185">Reference proteome</keyword>
<dbReference type="InterPro" id="IPR056467">
    <property type="entry name" value="eWH_GTF3C1"/>
</dbReference>
<dbReference type="Pfam" id="PF24538">
    <property type="entry name" value="DUF7599"/>
    <property type="match status" value="1"/>
</dbReference>
<feature type="compositionally biased region" description="Basic residues" evidence="6">
    <location>
        <begin position="1106"/>
        <end position="1116"/>
    </location>
</feature>
<dbReference type="InterPro" id="IPR044210">
    <property type="entry name" value="Tfc3-like"/>
</dbReference>
<proteinExistence type="predicted"/>